<organism evidence="2 3">
    <name type="scientific">Pseudoduganella rivuli</name>
    <dbReference type="NCBI Taxonomy" id="2666085"/>
    <lineage>
        <taxon>Bacteria</taxon>
        <taxon>Pseudomonadati</taxon>
        <taxon>Pseudomonadota</taxon>
        <taxon>Betaproteobacteria</taxon>
        <taxon>Burkholderiales</taxon>
        <taxon>Oxalobacteraceae</taxon>
        <taxon>Telluria group</taxon>
        <taxon>Pseudoduganella</taxon>
    </lineage>
</organism>
<sequence length="244" mass="27058">MKRRPFLTFAALSAALPHAGAAPLAAMRIVTTHLPPLVLENQPKRPGALQELVAELCKRAGLSPDTAFVPWRRALFLATTMPATAIYPLTRLPEREAQFRWLAPLYDEHYVFVAPRGKRFDIGQPERMKNTRIAILRGAAQIVMLRELGYHHFVEARSIDEVHRFLVGGMADASFGERNIIRASLKSRHAEADFDVSAPVRTTTAWLAGSLDFTADDAQLFKRLADAMAADGASKKILAKYGLE</sequence>
<dbReference type="Proteomes" id="UP000446768">
    <property type="component" value="Unassembled WGS sequence"/>
</dbReference>
<name>A0A7X2ITP3_9BURK</name>
<evidence type="ECO:0000313" key="2">
    <source>
        <dbReference type="EMBL" id="MRV75829.1"/>
    </source>
</evidence>
<dbReference type="RefSeq" id="WP_154380742.1">
    <property type="nucleotide sequence ID" value="NZ_WKJJ01000024.1"/>
</dbReference>
<comment type="caution">
    <text evidence="2">The sequence shown here is derived from an EMBL/GenBank/DDBJ whole genome shotgun (WGS) entry which is preliminary data.</text>
</comment>
<dbReference type="AlphaFoldDB" id="A0A7X2ITP3"/>
<evidence type="ECO:0000313" key="3">
    <source>
        <dbReference type="Proteomes" id="UP000446768"/>
    </source>
</evidence>
<evidence type="ECO:0000256" key="1">
    <source>
        <dbReference type="SAM" id="SignalP"/>
    </source>
</evidence>
<feature type="signal peptide" evidence="1">
    <location>
        <begin position="1"/>
        <end position="21"/>
    </location>
</feature>
<dbReference type="Gene3D" id="3.40.190.10">
    <property type="entry name" value="Periplasmic binding protein-like II"/>
    <property type="match status" value="2"/>
</dbReference>
<proteinExistence type="predicted"/>
<dbReference type="SUPFAM" id="SSF53850">
    <property type="entry name" value="Periplasmic binding protein-like II"/>
    <property type="match status" value="1"/>
</dbReference>
<gene>
    <name evidence="2" type="ORF">GJ700_29370</name>
</gene>
<keyword evidence="1" id="KW-0732">Signal</keyword>
<accession>A0A7X2ITP3</accession>
<dbReference type="PANTHER" id="PTHR38834">
    <property type="entry name" value="PERIPLASMIC SUBSTRATE BINDING PROTEIN FAMILY 3"/>
    <property type="match status" value="1"/>
</dbReference>
<feature type="chain" id="PRO_5030608207" evidence="1">
    <location>
        <begin position="22"/>
        <end position="244"/>
    </location>
</feature>
<protein>
    <submittedName>
        <fullName evidence="2">Transporter substrate-binding domain-containing protein</fullName>
    </submittedName>
</protein>
<keyword evidence="3" id="KW-1185">Reference proteome</keyword>
<reference evidence="2 3" key="1">
    <citation type="submission" date="2019-11" db="EMBL/GenBank/DDBJ databases">
        <title>Novel species isolated from a subtropical stream in China.</title>
        <authorList>
            <person name="Lu H."/>
        </authorList>
    </citation>
    <scope>NUCLEOTIDE SEQUENCE [LARGE SCALE GENOMIC DNA]</scope>
    <source>
        <strain evidence="2 3">FT92W</strain>
    </source>
</reference>
<dbReference type="PANTHER" id="PTHR38834:SF3">
    <property type="entry name" value="SOLUTE-BINDING PROTEIN FAMILY 3_N-TERMINAL DOMAIN-CONTAINING PROTEIN"/>
    <property type="match status" value="1"/>
</dbReference>
<dbReference type="EMBL" id="WKJJ01000024">
    <property type="protein sequence ID" value="MRV75829.1"/>
    <property type="molecule type" value="Genomic_DNA"/>
</dbReference>